<evidence type="ECO:0000313" key="2">
    <source>
        <dbReference type="Proteomes" id="UP000539146"/>
    </source>
</evidence>
<reference evidence="1 2" key="1">
    <citation type="submission" date="2020-05" db="EMBL/GenBank/DDBJ databases">
        <title>Genome Sequencing of Type Strains.</title>
        <authorList>
            <person name="Lemaire J.F."/>
            <person name="Inderbitzin P."/>
            <person name="Gregorio O.A."/>
            <person name="Collins S.B."/>
            <person name="Wespe N."/>
            <person name="Knight-Connoni V."/>
        </authorList>
    </citation>
    <scope>NUCLEOTIDE SEQUENCE [LARGE SCALE GENOMIC DNA]</scope>
    <source>
        <strain evidence="1 2">DSM 20512</strain>
    </source>
</reference>
<sequence length="65" mass="7241">MAKTRFINGQTDVPGHGRVHWTAQQNLQADGKPYVTMLRDATLTNGSRLDDEGRELLVRLEGFSA</sequence>
<dbReference type="RefSeq" id="WP_175325766.1">
    <property type="nucleotide sequence ID" value="NZ_BAAAWP010000001.1"/>
</dbReference>
<comment type="caution">
    <text evidence="1">The sequence shown here is derived from an EMBL/GenBank/DDBJ whole genome shotgun (WGS) entry which is preliminary data.</text>
</comment>
<protein>
    <submittedName>
        <fullName evidence="1">Uncharacterized protein</fullName>
    </submittedName>
</protein>
<organism evidence="1 2">
    <name type="scientific">Curtobacterium citreum</name>
    <dbReference type="NCBI Taxonomy" id="2036"/>
    <lineage>
        <taxon>Bacteria</taxon>
        <taxon>Bacillati</taxon>
        <taxon>Actinomycetota</taxon>
        <taxon>Actinomycetes</taxon>
        <taxon>Micrococcales</taxon>
        <taxon>Microbacteriaceae</taxon>
        <taxon>Curtobacterium</taxon>
    </lineage>
</organism>
<dbReference type="Proteomes" id="UP000539146">
    <property type="component" value="Unassembled WGS sequence"/>
</dbReference>
<accession>A0A850DTY4</accession>
<name>A0A850DTY4_9MICO</name>
<evidence type="ECO:0000313" key="1">
    <source>
        <dbReference type="EMBL" id="NUU27935.1"/>
    </source>
</evidence>
<gene>
    <name evidence="1" type="ORF">HP467_07395</name>
</gene>
<dbReference type="AlphaFoldDB" id="A0A850DTY4"/>
<dbReference type="EMBL" id="JABMCG010000095">
    <property type="protein sequence ID" value="NUU27935.1"/>
    <property type="molecule type" value="Genomic_DNA"/>
</dbReference>
<proteinExistence type="predicted"/>